<dbReference type="InterPro" id="IPR002182">
    <property type="entry name" value="NB-ARC"/>
</dbReference>
<dbReference type="Pfam" id="PF23559">
    <property type="entry name" value="WHD_DRP"/>
    <property type="match status" value="1"/>
</dbReference>
<dbReference type="Pfam" id="PF18052">
    <property type="entry name" value="Rx_N"/>
    <property type="match status" value="1"/>
</dbReference>
<keyword evidence="6" id="KW-0067">ATP-binding</keyword>
<evidence type="ECO:0000256" key="7">
    <source>
        <dbReference type="SAM" id="Coils"/>
    </source>
</evidence>
<dbReference type="PANTHER" id="PTHR36766:SF55">
    <property type="entry name" value="OS11G0492900 PROTEIN"/>
    <property type="match status" value="1"/>
</dbReference>
<dbReference type="InterPro" id="IPR058922">
    <property type="entry name" value="WHD_DRP"/>
</dbReference>
<evidence type="ECO:0000259" key="11">
    <source>
        <dbReference type="Pfam" id="PF25019"/>
    </source>
</evidence>
<dbReference type="GO" id="GO:0005524">
    <property type="term" value="F:ATP binding"/>
    <property type="evidence" value="ECO:0007669"/>
    <property type="project" value="UniProtKB-KW"/>
</dbReference>
<evidence type="ECO:0000259" key="9">
    <source>
        <dbReference type="Pfam" id="PF18052"/>
    </source>
</evidence>
<dbReference type="SUPFAM" id="SSF52540">
    <property type="entry name" value="P-loop containing nucleoside triphosphate hydrolases"/>
    <property type="match status" value="1"/>
</dbReference>
<dbReference type="GO" id="GO:0051707">
    <property type="term" value="P:response to other organism"/>
    <property type="evidence" value="ECO:0007669"/>
    <property type="project" value="UniProtKB-ARBA"/>
</dbReference>
<dbReference type="InterPro" id="IPR056789">
    <property type="entry name" value="LRR_R13L1-DRL21"/>
</dbReference>
<evidence type="ECO:0000313" key="12">
    <source>
        <dbReference type="EMBL" id="ABA93727.1"/>
    </source>
</evidence>
<reference evidence="12" key="3">
    <citation type="submission" date="2006-01" db="EMBL/GenBank/DDBJ databases">
        <authorList>
            <person name="Buell R."/>
        </authorList>
    </citation>
    <scope>NUCLEOTIDE SEQUENCE</scope>
</reference>
<keyword evidence="3" id="KW-0677">Repeat</keyword>
<keyword evidence="4" id="KW-0547">Nucleotide-binding</keyword>
<evidence type="ECO:0000256" key="4">
    <source>
        <dbReference type="ARBA" id="ARBA00022741"/>
    </source>
</evidence>
<organism evidence="12">
    <name type="scientific">Oryza sativa subsp. japonica</name>
    <name type="common">Rice</name>
    <dbReference type="NCBI Taxonomy" id="39947"/>
    <lineage>
        <taxon>Eukaryota</taxon>
        <taxon>Viridiplantae</taxon>
        <taxon>Streptophyta</taxon>
        <taxon>Embryophyta</taxon>
        <taxon>Tracheophyta</taxon>
        <taxon>Spermatophyta</taxon>
        <taxon>Magnoliopsida</taxon>
        <taxon>Liliopsida</taxon>
        <taxon>Poales</taxon>
        <taxon>Poaceae</taxon>
        <taxon>BOP clade</taxon>
        <taxon>Oryzoideae</taxon>
        <taxon>Oryzeae</taxon>
        <taxon>Oryzinae</taxon>
        <taxon>Oryza</taxon>
        <taxon>Oryza sativa</taxon>
    </lineage>
</organism>
<dbReference type="GO" id="GO:0006952">
    <property type="term" value="P:defense response"/>
    <property type="evidence" value="ECO:0007669"/>
    <property type="project" value="UniProtKB-KW"/>
</dbReference>
<reference evidence="12" key="2">
    <citation type="submission" date="2005-04" db="EMBL/GenBank/DDBJ databases">
        <authorList>
            <person name="Buell C.R."/>
            <person name="Wing R.A."/>
            <person name="McCombie W.A."/>
            <person name="Ouyang S."/>
        </authorList>
    </citation>
    <scope>NUCLEOTIDE SEQUENCE</scope>
</reference>
<gene>
    <name evidence="12" type="ordered locus">LOC_Os11g29920</name>
</gene>
<dbReference type="InterPro" id="IPR042197">
    <property type="entry name" value="Apaf_helical"/>
</dbReference>
<evidence type="ECO:0000256" key="1">
    <source>
        <dbReference type="ARBA" id="ARBA00008894"/>
    </source>
</evidence>
<feature type="domain" description="NB-ARC" evidence="8">
    <location>
        <begin position="206"/>
        <end position="317"/>
    </location>
</feature>
<dbReference type="SUPFAM" id="SSF52058">
    <property type="entry name" value="L domain-like"/>
    <property type="match status" value="2"/>
</dbReference>
<evidence type="ECO:0000259" key="10">
    <source>
        <dbReference type="Pfam" id="PF23559"/>
    </source>
</evidence>
<dbReference type="Gene3D" id="1.10.10.10">
    <property type="entry name" value="Winged helix-like DNA-binding domain superfamily/Winged helix DNA-binding domain"/>
    <property type="match status" value="1"/>
</dbReference>
<reference evidence="12" key="1">
    <citation type="journal article" date="2005" name="BMC Biol.">
        <title>The sequence of rice chromosomes 11 and 12, rich in disease resistance genes and recent gene duplications.</title>
        <authorList>
            <consortium name="The rice chromosomes 11 and 12 sequencing consortia"/>
        </authorList>
    </citation>
    <scope>NUCLEOTIDE SEQUENCE [LARGE SCALE GENOMIC DNA]</scope>
</reference>
<comment type="similarity">
    <text evidence="1">Belongs to the disease resistance NB-LRR family.</text>
</comment>
<dbReference type="GO" id="GO:0043531">
    <property type="term" value="F:ADP binding"/>
    <property type="evidence" value="ECO:0007669"/>
    <property type="project" value="InterPro"/>
</dbReference>
<dbReference type="Gene3D" id="3.40.50.300">
    <property type="entry name" value="P-loop containing nucleotide triphosphate hydrolases"/>
    <property type="match status" value="1"/>
</dbReference>
<sequence>MAGLFATLAIRKALDKLSSILPARSLLASSSSAAAMVRQGQEQDLEDLRMLERTMHRIHATLKDAEQHWDIRDESAKLRLKELKELAYDAEDVVDEYEYEVNRCKAEALQLSASVASHKQELALKARKLIKRFHEIQYYSDNFTLSENDGERRFAPNIGTLPKTSSVIYAPKIIGREQDKDNIVEKLLSMTSDSVATPVSILAIVEQFDPTYITKSIISSLEKDNCGLSEVCSPHETLAKRIKHKMVLLVLDDVWNERRDCWDLLCEPMNTAKLCMIIVTTRSERVAKLVQTMPNFYSLNCLSSEESWSLFKQVAFTVDNGNTPNLQEIGMSIVKKCKGLPLAIKTLASMLCYETCEQRWKDVIESELWDLEQPRNEVLPSLELSYKNMPIYLKRCFVAISLYPKDYIFDRNQVLQLWKVLDLLQSDRHNNETEIGNRYLDELVERSFLLFLLTKVDGHYYKKYLMHDLIHDLACFLSADEFFRLDDSSTSIEIPQNARYISIQNLASSEISITPLALRAIIVLPRAEVNINNSEALFSKCEKLRALVLGEGCLDQNLPALMGRLKLLRHLKLVTSFFSHSDPCWDHVDGLRGIGHLNNMLTLPPIHLRNDRIIELRSLNKLRELRIGGLGLHLTIDGAKDARLQSKRHLQLLSLDFGDCCPDHNQQVQLLESLRPHRNLGELIIMNYEGLKYPYWLGDASFSNLSQIELGYSHIQYLPTLGDLPSLVSLHIHDMMIVERIGWEFCSHFHGVKGFPSLTQLRFNWMHKWSEWSGIVDGGFPRLRTLSICHAHSLRLDNIESFPFRSLITLELDKCCCITTIPASTSLRTLRIDRRSFDLRRSSTDGPRLNRLPSLECLTVICHDTTSILLQPQHLPSLKKLNLSCEKLQYCDGLSGLTSLSVLKPWGCPKLPIHSLIPQLQLQTLDVRCSPGIEWAANGPVQPFIQAGPSKPKPLIHGISSMEAMGKYRCGVPCSWSLDLGKATAHGTNAHNLFGEMSSQGEVSQEDLKISKAVPINSPMNKEEKMMDEALDQILEKLEQMKTKRRCNEKIDQILEKFDEIEANRRKSFEETTNIIKATTSIFNSASSSTPPTSPTPVLAKCSWACSNSASAYTTTSASHNIDVPTPTVAMGLQVSLNHGIGTTTVTPTKCLVNCFDNDTGVNHAILEESFASTTAAATMETVVSEDKACSIFINTTDLTKVMHSRCTTISLKDNIGTIQAEVAFPFPFHTLNMIAAPKEPMLVMAEKLDSIFCIKLVMPNGCLMKCLKSDKRLLAGLPKRKPWPLPWSGGVTSVCLIPPWPPPIRLKQCRSWKIGVAISLFAWKAQWDFVSYRSCTVVEISRMHELALLVLLTQDPSDDKRDDLLPASKNPFTSYMMAQYFEVIESRLISDISHLDGNNVQDTWDCKGILVILEDGTSKWRMQGIKPSASKNIISAWKNVFIPTIRSVLEGDKQFCIYKPNISTYLLCHVAMPTILGRLKTRGTIVKLVVKYEHCEEGILSWSGILSLLITRKGNSDGNDLIILIIQEL</sequence>
<feature type="domain" description="Disease resistance N-terminal" evidence="9">
    <location>
        <begin position="13"/>
        <end position="112"/>
    </location>
</feature>
<accession>Q2R427</accession>
<feature type="domain" description="Disease resistance protein winged helix" evidence="10">
    <location>
        <begin position="402"/>
        <end position="474"/>
    </location>
</feature>
<keyword evidence="5" id="KW-0611">Plant defense</keyword>
<feature type="domain" description="R13L1/DRL21-like LRR repeat region" evidence="11">
    <location>
        <begin position="614"/>
        <end position="735"/>
    </location>
</feature>
<evidence type="ECO:0000256" key="2">
    <source>
        <dbReference type="ARBA" id="ARBA00022614"/>
    </source>
</evidence>
<dbReference type="Pfam" id="PF00931">
    <property type="entry name" value="NB-ARC"/>
    <property type="match status" value="1"/>
</dbReference>
<dbReference type="Gene3D" id="1.10.8.430">
    <property type="entry name" value="Helical domain of apoptotic protease-activating factors"/>
    <property type="match status" value="1"/>
</dbReference>
<name>Q2R427_ORYSJ</name>
<dbReference type="Pfam" id="PF25019">
    <property type="entry name" value="LRR_R13L1-DRL21"/>
    <property type="match status" value="1"/>
</dbReference>
<dbReference type="InterPro" id="IPR041118">
    <property type="entry name" value="Rx_N"/>
</dbReference>
<dbReference type="InterPro" id="IPR032675">
    <property type="entry name" value="LRR_dom_sf"/>
</dbReference>
<proteinExistence type="inferred from homology"/>
<dbReference type="Gene3D" id="3.80.10.10">
    <property type="entry name" value="Ribonuclease Inhibitor"/>
    <property type="match status" value="2"/>
</dbReference>
<evidence type="ECO:0000259" key="8">
    <source>
        <dbReference type="Pfam" id="PF00931"/>
    </source>
</evidence>
<dbReference type="Gene3D" id="1.20.5.4130">
    <property type="match status" value="1"/>
</dbReference>
<feature type="coiled-coil region" evidence="7">
    <location>
        <begin position="48"/>
        <end position="100"/>
    </location>
</feature>
<evidence type="ECO:0000256" key="3">
    <source>
        <dbReference type="ARBA" id="ARBA00022737"/>
    </source>
</evidence>
<dbReference type="EMBL" id="DP000010">
    <property type="protein sequence ID" value="ABA93727.1"/>
    <property type="molecule type" value="Genomic_DNA"/>
</dbReference>
<dbReference type="HOGENOM" id="CLU_000837_8_8_1"/>
<protein>
    <submittedName>
        <fullName evidence="12">NB-ARC domain containing protein, expressed</fullName>
    </submittedName>
</protein>
<dbReference type="PANTHER" id="PTHR36766">
    <property type="entry name" value="PLANT BROAD-SPECTRUM MILDEW RESISTANCE PROTEIN RPW8"/>
    <property type="match status" value="1"/>
</dbReference>
<dbReference type="InterPro" id="IPR027417">
    <property type="entry name" value="P-loop_NTPase"/>
</dbReference>
<dbReference type="InterPro" id="IPR036388">
    <property type="entry name" value="WH-like_DNA-bd_sf"/>
</dbReference>
<keyword evidence="7" id="KW-0175">Coiled coil</keyword>
<feature type="coiled-coil region" evidence="7">
    <location>
        <begin position="1020"/>
        <end position="1064"/>
    </location>
</feature>
<evidence type="ECO:0000256" key="5">
    <source>
        <dbReference type="ARBA" id="ARBA00022821"/>
    </source>
</evidence>
<keyword evidence="2" id="KW-0433">Leucine-rich repeat</keyword>
<evidence type="ECO:0000256" key="6">
    <source>
        <dbReference type="ARBA" id="ARBA00022840"/>
    </source>
</evidence>
<dbReference type="PRINTS" id="PR00364">
    <property type="entry name" value="DISEASERSIST"/>
</dbReference>